<proteinExistence type="predicted"/>
<dbReference type="AlphaFoldDB" id="A0A1H7YVU5"/>
<dbReference type="RefSeq" id="WP_093883957.1">
    <property type="nucleotide sequence ID" value="NZ_FOBS01000018.1"/>
</dbReference>
<dbReference type="Pfam" id="PF23475">
    <property type="entry name" value="zf-Tbcl_FmdE"/>
    <property type="match status" value="1"/>
</dbReference>
<dbReference type="Gene3D" id="3.30.1330.130">
    <property type="match status" value="1"/>
</dbReference>
<reference evidence="3 4" key="1">
    <citation type="submission" date="2016-10" db="EMBL/GenBank/DDBJ databases">
        <authorList>
            <person name="de Groot N.N."/>
        </authorList>
    </citation>
    <scope>NUCLEOTIDE SEQUENCE [LARGE SCALE GENOMIC DNA]</scope>
    <source>
        <strain evidence="3 4">DSM 8423</strain>
    </source>
</reference>
<evidence type="ECO:0000313" key="3">
    <source>
        <dbReference type="EMBL" id="SEM50031.1"/>
    </source>
</evidence>
<dbReference type="Proteomes" id="UP000198744">
    <property type="component" value="Unassembled WGS sequence"/>
</dbReference>
<dbReference type="PANTHER" id="PTHR39418:SF1">
    <property type="entry name" value="DEHYDROGENASE"/>
    <property type="match status" value="1"/>
</dbReference>
<dbReference type="InterPro" id="IPR053194">
    <property type="entry name" value="tRNA_methyltr_O"/>
</dbReference>
<dbReference type="OrthoDB" id="9767940at2"/>
<accession>A0A1H7YVU5</accession>
<dbReference type="Gene3D" id="3.30.60.80">
    <property type="match status" value="1"/>
</dbReference>
<evidence type="ECO:0000313" key="4">
    <source>
        <dbReference type="Proteomes" id="UP000198744"/>
    </source>
</evidence>
<evidence type="ECO:0000259" key="2">
    <source>
        <dbReference type="Pfam" id="PF23475"/>
    </source>
</evidence>
<feature type="domain" description="FmdE-like treble clef zinc finger" evidence="2">
    <location>
        <begin position="156"/>
        <end position="188"/>
    </location>
</feature>
<dbReference type="SUPFAM" id="SSF143555">
    <property type="entry name" value="FwdE-like"/>
    <property type="match status" value="1"/>
</dbReference>
<sequence length="189" mass="21415">MTSKIMSYSYDEYIELVRSFHGFPAPGVLIGGFMVDLAVKNLPEGVLYDALCETKTCLPDAIQLLTPCTIGNGWLTVLPLGRYALSLYDKYTHEGVRVYLDEAKMGPWQEVRNWFMKLKTKQEQDTERLYREIQEAGQDMLSLRPVKLKPEFVQEKHKGKVALCPKCGESYPVSDGEVCLGCQGSDPYF</sequence>
<evidence type="ECO:0000259" key="1">
    <source>
        <dbReference type="Pfam" id="PF02663"/>
    </source>
</evidence>
<dbReference type="InterPro" id="IPR057035">
    <property type="entry name" value="Znf-Tbcl_FmdE"/>
</dbReference>
<dbReference type="InterPro" id="IPR003814">
    <property type="entry name" value="FmdEsu_dom"/>
</dbReference>
<dbReference type="Pfam" id="PF02663">
    <property type="entry name" value="FmdE"/>
    <property type="match status" value="1"/>
</dbReference>
<dbReference type="PANTHER" id="PTHR39418">
    <property type="entry name" value="DEHYDROGENASE-RELATED"/>
    <property type="match status" value="1"/>
</dbReference>
<gene>
    <name evidence="3" type="ORF">SAMN04489760_11853</name>
</gene>
<name>A0A1H7YVU5_9BACT</name>
<protein>
    <submittedName>
        <fullName evidence="3">Formylmethanofuran dehydrogenase subunit E</fullName>
    </submittedName>
</protein>
<dbReference type="EMBL" id="FOBS01000018">
    <property type="protein sequence ID" value="SEM50031.1"/>
    <property type="molecule type" value="Genomic_DNA"/>
</dbReference>
<dbReference type="STRING" id="43775.SAMN04489760_11853"/>
<keyword evidence="4" id="KW-1185">Reference proteome</keyword>
<organism evidence="3 4">
    <name type="scientific">Syntrophus gentianae</name>
    <dbReference type="NCBI Taxonomy" id="43775"/>
    <lineage>
        <taxon>Bacteria</taxon>
        <taxon>Pseudomonadati</taxon>
        <taxon>Thermodesulfobacteriota</taxon>
        <taxon>Syntrophia</taxon>
        <taxon>Syntrophales</taxon>
        <taxon>Syntrophaceae</taxon>
        <taxon>Syntrophus</taxon>
    </lineage>
</organism>
<feature type="domain" description="Formylmethanofuran dehydrogenase subunit E" evidence="1">
    <location>
        <begin position="20"/>
        <end position="146"/>
    </location>
</feature>